<keyword evidence="4 12" id="KW-0808">Transferase</keyword>
<keyword evidence="10 12" id="KW-0630">Potassium</keyword>
<dbReference type="PRINTS" id="PR00990">
    <property type="entry name" value="RIBOKINASE"/>
</dbReference>
<evidence type="ECO:0000256" key="12">
    <source>
        <dbReference type="HAMAP-Rule" id="MF_01987"/>
    </source>
</evidence>
<keyword evidence="5 12" id="KW-0479">Metal-binding</keyword>
<dbReference type="AlphaFoldDB" id="A0A841JNG8"/>
<organism evidence="14 15">
    <name type="scientific">Silvibacterium bohemicum</name>
    <dbReference type="NCBI Taxonomy" id="1577686"/>
    <lineage>
        <taxon>Bacteria</taxon>
        <taxon>Pseudomonadati</taxon>
        <taxon>Acidobacteriota</taxon>
        <taxon>Terriglobia</taxon>
        <taxon>Terriglobales</taxon>
        <taxon>Acidobacteriaceae</taxon>
        <taxon>Silvibacterium</taxon>
    </lineage>
</organism>
<comment type="caution">
    <text evidence="12">Lacks conserved residue(s) required for the propagation of feature annotation.</text>
</comment>
<dbReference type="EMBL" id="JACHEK010000002">
    <property type="protein sequence ID" value="MBB6142912.1"/>
    <property type="molecule type" value="Genomic_DNA"/>
</dbReference>
<dbReference type="InterPro" id="IPR002173">
    <property type="entry name" value="Carboh/pur_kinase_PfkB_CS"/>
</dbReference>
<evidence type="ECO:0000313" key="14">
    <source>
        <dbReference type="EMBL" id="MBB6142912.1"/>
    </source>
</evidence>
<feature type="active site" description="Proton acceptor" evidence="12">
    <location>
        <position position="256"/>
    </location>
</feature>
<dbReference type="GO" id="GO:0005524">
    <property type="term" value="F:ATP binding"/>
    <property type="evidence" value="ECO:0007669"/>
    <property type="project" value="UniProtKB-UniRule"/>
</dbReference>
<feature type="binding site" evidence="12">
    <location>
        <position position="252"/>
    </location>
    <ligand>
        <name>K(+)</name>
        <dbReference type="ChEBI" id="CHEBI:29103"/>
    </ligand>
</feature>
<dbReference type="InterPro" id="IPR002139">
    <property type="entry name" value="Ribo/fructo_kinase"/>
</dbReference>
<dbReference type="PANTHER" id="PTHR10584">
    <property type="entry name" value="SUGAR KINASE"/>
    <property type="match status" value="1"/>
</dbReference>
<feature type="binding site" evidence="12">
    <location>
        <position position="250"/>
    </location>
    <ligand>
        <name>K(+)</name>
        <dbReference type="ChEBI" id="CHEBI:29103"/>
    </ligand>
</feature>
<reference evidence="14 15" key="1">
    <citation type="submission" date="2020-08" db="EMBL/GenBank/DDBJ databases">
        <title>Genomic Encyclopedia of Type Strains, Phase IV (KMG-IV): sequencing the most valuable type-strain genomes for metagenomic binning, comparative biology and taxonomic classification.</title>
        <authorList>
            <person name="Goeker M."/>
        </authorList>
    </citation>
    <scope>NUCLEOTIDE SEQUENCE [LARGE SCALE GENOMIC DNA]</scope>
    <source>
        <strain evidence="14 15">DSM 103733</strain>
    </source>
</reference>
<keyword evidence="15" id="KW-1185">Reference proteome</keyword>
<evidence type="ECO:0000256" key="6">
    <source>
        <dbReference type="ARBA" id="ARBA00022741"/>
    </source>
</evidence>
<sequence>MSKAPVVVVGSINIDLVANTDRIPVEGETILGRDFQIHPGGKGANQAVAVARLGHPVSMIGKLGDDAFGSQLKAQLESAGVDAAGVMTAPGTSGVAVIIVGQKGENCIVITPGANALLTPQDLDTHIHIIRSAGVVLTQLEIPIETVQHLAKICRREKVPLILDPAPAKEIPESLLEEVEWFTPNETEASFFAGGSNGAIDTSDLELMAKTLMKRGVKGLVLKLGARGAFLATREGLAEMLPSFPVRTVDTTAAGDAFNGAFATALMTQMDPLESARFAAAAAAISVTRHGAQPSMPTMADVKHLREGSSA</sequence>
<dbReference type="PROSITE" id="PS00584">
    <property type="entry name" value="PFKB_KINASES_2"/>
    <property type="match status" value="1"/>
</dbReference>
<comment type="caution">
    <text evidence="14">The sequence shown here is derived from an EMBL/GenBank/DDBJ whole genome shotgun (WGS) entry which is preliminary data.</text>
</comment>
<evidence type="ECO:0000256" key="1">
    <source>
        <dbReference type="ARBA" id="ARBA00005380"/>
    </source>
</evidence>
<dbReference type="UniPathway" id="UPA00916">
    <property type="reaction ID" value="UER00889"/>
</dbReference>
<dbReference type="GO" id="GO:0005737">
    <property type="term" value="C:cytoplasm"/>
    <property type="evidence" value="ECO:0007669"/>
    <property type="project" value="UniProtKB-SubCell"/>
</dbReference>
<dbReference type="SUPFAM" id="SSF53613">
    <property type="entry name" value="Ribokinase-like"/>
    <property type="match status" value="1"/>
</dbReference>
<dbReference type="EC" id="2.7.1.15" evidence="2 12"/>
<dbReference type="NCBIfam" id="TIGR02152">
    <property type="entry name" value="D_ribokin_bact"/>
    <property type="match status" value="1"/>
</dbReference>
<dbReference type="PANTHER" id="PTHR10584:SF166">
    <property type="entry name" value="RIBOKINASE"/>
    <property type="match status" value="1"/>
</dbReference>
<dbReference type="InterPro" id="IPR029056">
    <property type="entry name" value="Ribokinase-like"/>
</dbReference>
<evidence type="ECO:0000256" key="2">
    <source>
        <dbReference type="ARBA" id="ARBA00012035"/>
    </source>
</evidence>
<evidence type="ECO:0000256" key="5">
    <source>
        <dbReference type="ARBA" id="ARBA00022723"/>
    </source>
</evidence>
<feature type="binding site" evidence="12">
    <location>
        <position position="141"/>
    </location>
    <ligand>
        <name>substrate</name>
    </ligand>
</feature>
<comment type="activity regulation">
    <text evidence="12">Activated by a monovalent cation that binds near, but not in, the active site. The most likely occupant of the site in vivo is potassium. Ion binding induces a conformational change that may alter substrate affinity.</text>
</comment>
<feature type="binding site" evidence="12">
    <location>
        <position position="291"/>
    </location>
    <ligand>
        <name>K(+)</name>
        <dbReference type="ChEBI" id="CHEBI:29103"/>
    </ligand>
</feature>
<feature type="binding site" evidence="12">
    <location>
        <position position="295"/>
    </location>
    <ligand>
        <name>K(+)</name>
        <dbReference type="ChEBI" id="CHEBI:29103"/>
    </ligand>
</feature>
<evidence type="ECO:0000256" key="10">
    <source>
        <dbReference type="ARBA" id="ARBA00022958"/>
    </source>
</evidence>
<keyword evidence="7 12" id="KW-0418">Kinase</keyword>
<dbReference type="Proteomes" id="UP000538666">
    <property type="component" value="Unassembled WGS sequence"/>
</dbReference>
<dbReference type="InterPro" id="IPR011877">
    <property type="entry name" value="Ribokinase"/>
</dbReference>
<dbReference type="GO" id="GO:0046872">
    <property type="term" value="F:metal ion binding"/>
    <property type="evidence" value="ECO:0007669"/>
    <property type="project" value="UniProtKB-KW"/>
</dbReference>
<keyword evidence="8 12" id="KW-0067">ATP-binding</keyword>
<evidence type="ECO:0000256" key="11">
    <source>
        <dbReference type="ARBA" id="ARBA00023277"/>
    </source>
</evidence>
<name>A0A841JNG8_9BACT</name>
<comment type="function">
    <text evidence="12">Catalyzes the phosphorylation of ribose at O-5 in a reaction requiring ATP and magnesium. The resulting D-ribose-5-phosphate can then be used either for sythesis of nucleotides, histidine, and tryptophan, or as a component of the pentose phosphate pathway.</text>
</comment>
<dbReference type="Pfam" id="PF00294">
    <property type="entry name" value="PfkB"/>
    <property type="match status" value="1"/>
</dbReference>
<evidence type="ECO:0000256" key="4">
    <source>
        <dbReference type="ARBA" id="ARBA00022679"/>
    </source>
</evidence>
<proteinExistence type="inferred from homology"/>
<dbReference type="GO" id="GO:0004747">
    <property type="term" value="F:ribokinase activity"/>
    <property type="evidence" value="ECO:0007669"/>
    <property type="project" value="UniProtKB-UniRule"/>
</dbReference>
<feature type="binding site" evidence="12">
    <location>
        <begin position="13"/>
        <end position="15"/>
    </location>
    <ligand>
        <name>substrate</name>
    </ligand>
</feature>
<evidence type="ECO:0000256" key="3">
    <source>
        <dbReference type="ARBA" id="ARBA00016943"/>
    </source>
</evidence>
<accession>A0A841JNG8</accession>
<evidence type="ECO:0000259" key="13">
    <source>
        <dbReference type="Pfam" id="PF00294"/>
    </source>
</evidence>
<evidence type="ECO:0000256" key="8">
    <source>
        <dbReference type="ARBA" id="ARBA00022840"/>
    </source>
</evidence>
<dbReference type="Gene3D" id="3.40.1190.20">
    <property type="match status" value="1"/>
</dbReference>
<dbReference type="RefSeq" id="WP_231581585.1">
    <property type="nucleotide sequence ID" value="NZ_JACHEK010000002.1"/>
</dbReference>
<comment type="subunit">
    <text evidence="12">Homodimer.</text>
</comment>
<dbReference type="GO" id="GO:0019303">
    <property type="term" value="P:D-ribose catabolic process"/>
    <property type="evidence" value="ECO:0007669"/>
    <property type="project" value="UniProtKB-UniRule"/>
</dbReference>
<dbReference type="HAMAP" id="MF_01987">
    <property type="entry name" value="Ribokinase"/>
    <property type="match status" value="1"/>
</dbReference>
<comment type="similarity">
    <text evidence="12">Belongs to the carbohydrate kinase PfkB family. Ribokinase subfamily.</text>
</comment>
<dbReference type="PROSITE" id="PS00583">
    <property type="entry name" value="PFKB_KINASES_1"/>
    <property type="match status" value="1"/>
</dbReference>
<comment type="cofactor">
    <cofactor evidence="12">
        <name>Mg(2+)</name>
        <dbReference type="ChEBI" id="CHEBI:18420"/>
    </cofactor>
    <text evidence="12">Requires a divalent cation, most likely magnesium in vivo, as an electrophilic catalyst to aid phosphoryl group transfer. It is the chelate of the metal and the nucleotide that is the actual substrate.</text>
</comment>
<gene>
    <name evidence="12" type="primary">rbsK</name>
    <name evidence="14" type="ORF">HNQ77_000856</name>
</gene>
<feature type="binding site" evidence="12">
    <location>
        <begin position="255"/>
        <end position="256"/>
    </location>
    <ligand>
        <name>ATP</name>
        <dbReference type="ChEBI" id="CHEBI:30616"/>
    </ligand>
</feature>
<comment type="similarity">
    <text evidence="1">Belongs to the carbohydrate kinase pfkB family.</text>
</comment>
<dbReference type="CDD" id="cd01174">
    <property type="entry name" value="ribokinase"/>
    <property type="match status" value="1"/>
</dbReference>
<protein>
    <recommendedName>
        <fullName evidence="3 12">Ribokinase</fullName>
        <shortName evidence="12">RK</shortName>
        <ecNumber evidence="2 12">2.7.1.15</ecNumber>
    </recommendedName>
</protein>
<feature type="binding site" evidence="12">
    <location>
        <begin position="41"/>
        <end position="45"/>
    </location>
    <ligand>
        <name>substrate</name>
    </ligand>
</feature>
<keyword evidence="9 12" id="KW-0460">Magnesium</keyword>
<feature type="binding site" evidence="12">
    <location>
        <position position="286"/>
    </location>
    <ligand>
        <name>K(+)</name>
        <dbReference type="ChEBI" id="CHEBI:29103"/>
    </ligand>
</feature>
<evidence type="ECO:0000256" key="7">
    <source>
        <dbReference type="ARBA" id="ARBA00022777"/>
    </source>
</evidence>
<keyword evidence="11 12" id="KW-0119">Carbohydrate metabolism</keyword>
<comment type="catalytic activity">
    <reaction evidence="12">
        <text>D-ribose + ATP = D-ribose 5-phosphate + ADP + H(+)</text>
        <dbReference type="Rhea" id="RHEA:13697"/>
        <dbReference type="ChEBI" id="CHEBI:15378"/>
        <dbReference type="ChEBI" id="CHEBI:30616"/>
        <dbReference type="ChEBI" id="CHEBI:47013"/>
        <dbReference type="ChEBI" id="CHEBI:78346"/>
        <dbReference type="ChEBI" id="CHEBI:456216"/>
        <dbReference type="EC" id="2.7.1.15"/>
    </reaction>
</comment>
<feature type="binding site" evidence="12">
    <location>
        <position position="185"/>
    </location>
    <ligand>
        <name>ATP</name>
        <dbReference type="ChEBI" id="CHEBI:30616"/>
    </ligand>
</feature>
<evidence type="ECO:0000313" key="15">
    <source>
        <dbReference type="Proteomes" id="UP000538666"/>
    </source>
</evidence>
<comment type="subcellular location">
    <subcellularLocation>
        <location evidence="12">Cytoplasm</location>
    </subcellularLocation>
</comment>
<feature type="binding site" evidence="12">
    <location>
        <begin position="223"/>
        <end position="228"/>
    </location>
    <ligand>
        <name>ATP</name>
        <dbReference type="ChEBI" id="CHEBI:30616"/>
    </ligand>
</feature>
<feature type="binding site" evidence="12">
    <location>
        <position position="256"/>
    </location>
    <ligand>
        <name>substrate</name>
    </ligand>
</feature>
<keyword evidence="12" id="KW-0963">Cytoplasm</keyword>
<keyword evidence="6 12" id="KW-0547">Nucleotide-binding</keyword>
<feature type="binding site" evidence="12">
    <location>
        <position position="289"/>
    </location>
    <ligand>
        <name>K(+)</name>
        <dbReference type="ChEBI" id="CHEBI:29103"/>
    </ligand>
</feature>
<evidence type="ECO:0000256" key="9">
    <source>
        <dbReference type="ARBA" id="ARBA00022842"/>
    </source>
</evidence>
<comment type="pathway">
    <text evidence="12">Carbohydrate metabolism; D-ribose degradation; D-ribose 5-phosphate from beta-D-ribopyranose: step 2/2.</text>
</comment>
<dbReference type="InterPro" id="IPR011611">
    <property type="entry name" value="PfkB_dom"/>
</dbReference>
<feature type="domain" description="Carbohydrate kinase PfkB" evidence="13">
    <location>
        <begin position="6"/>
        <end position="298"/>
    </location>
</feature>